<reference evidence="7 8" key="1">
    <citation type="submission" date="2020-08" db="EMBL/GenBank/DDBJ databases">
        <title>Genomic Encyclopedia of Type Strains, Phase IV (KMG-IV): sequencing the most valuable type-strain genomes for metagenomic binning, comparative biology and taxonomic classification.</title>
        <authorList>
            <person name="Goeker M."/>
        </authorList>
    </citation>
    <scope>NUCLEOTIDE SEQUENCE [LARGE SCALE GENOMIC DNA]</scope>
    <source>
        <strain evidence="7 8">DSM 103733</strain>
    </source>
</reference>
<evidence type="ECO:0000256" key="5">
    <source>
        <dbReference type="SAM" id="Phobius"/>
    </source>
</evidence>
<organism evidence="7 8">
    <name type="scientific">Silvibacterium bohemicum</name>
    <dbReference type="NCBI Taxonomy" id="1577686"/>
    <lineage>
        <taxon>Bacteria</taxon>
        <taxon>Pseudomonadati</taxon>
        <taxon>Acidobacteriota</taxon>
        <taxon>Terriglobia</taxon>
        <taxon>Terriglobales</taxon>
        <taxon>Acidobacteriaceae</taxon>
        <taxon>Silvibacterium</taxon>
    </lineage>
</organism>
<dbReference type="OrthoDB" id="115521at2"/>
<accession>A0A841JZA5</accession>
<evidence type="ECO:0000256" key="3">
    <source>
        <dbReference type="ARBA" id="ARBA00023054"/>
    </source>
</evidence>
<dbReference type="SUPFAM" id="SSF111369">
    <property type="entry name" value="HlyD-like secretion proteins"/>
    <property type="match status" value="1"/>
</dbReference>
<dbReference type="PANTHER" id="PTHR32347:SF23">
    <property type="entry name" value="BLL5650 PROTEIN"/>
    <property type="match status" value="1"/>
</dbReference>
<evidence type="ECO:0000259" key="6">
    <source>
        <dbReference type="Pfam" id="PF25989"/>
    </source>
</evidence>
<evidence type="ECO:0000256" key="1">
    <source>
        <dbReference type="ARBA" id="ARBA00004196"/>
    </source>
</evidence>
<proteinExistence type="inferred from homology"/>
<dbReference type="Gene3D" id="2.40.420.20">
    <property type="match status" value="1"/>
</dbReference>
<evidence type="ECO:0000313" key="7">
    <source>
        <dbReference type="EMBL" id="MBB6143324.1"/>
    </source>
</evidence>
<name>A0A841JZA5_9BACT</name>
<dbReference type="GO" id="GO:0016020">
    <property type="term" value="C:membrane"/>
    <property type="evidence" value="ECO:0007669"/>
    <property type="project" value="InterPro"/>
</dbReference>
<dbReference type="PANTHER" id="PTHR32347">
    <property type="entry name" value="EFFLUX SYSTEM COMPONENT YKNX-RELATED"/>
    <property type="match status" value="1"/>
</dbReference>
<dbReference type="GO" id="GO:0030313">
    <property type="term" value="C:cell envelope"/>
    <property type="evidence" value="ECO:0007669"/>
    <property type="project" value="UniProtKB-SubCell"/>
</dbReference>
<feature type="domain" description="YknX-like C-terminal permuted SH3-like" evidence="6">
    <location>
        <begin position="340"/>
        <end position="394"/>
    </location>
</feature>
<keyword evidence="8" id="KW-1185">Reference proteome</keyword>
<sequence length="412" mass="45078">MVTKKRTSNIWWIWLAAAIAVAVVFYLVHLATRTRVPIRIATVVRGELKSTTATNGRVEPQVNYEAHSPFPGTIKQLYVREGDKVPEGKVLLSMDDTDVKTRIATALAALRNAQSSYDSTMKGGTQEERLSLSSDLAKAQVDRDQAQRDVNALQKLQLTGAASANEVAAAQQRLAADDASLQSLQQRKTQRYDEGDVARAKSVFAEAQAGYSAALELLKESNPRAPFAGTVYSLPVSRTEYVQQGDKLLQMADLTKMQVRGYFDEPEIGKLQMGQPITIEWDAQRNKVWHGHVARVPSTIITYGTRNVGEVLVTLDDADGALLPATNVRITVTIANENNALNIPREALHTEAGQDYVYRVEKDVLHRVVVKIGNINLTQVEITSGLKEGDVVALGSTNGQPIGNRVAVVPIQ</sequence>
<dbReference type="AlphaFoldDB" id="A0A841JZA5"/>
<comment type="subcellular location">
    <subcellularLocation>
        <location evidence="1">Cell envelope</location>
    </subcellularLocation>
</comment>
<dbReference type="InterPro" id="IPR050465">
    <property type="entry name" value="UPF0194_transport"/>
</dbReference>
<dbReference type="InterPro" id="IPR058637">
    <property type="entry name" value="YknX-like_C"/>
</dbReference>
<dbReference type="Gene3D" id="2.40.50.100">
    <property type="match status" value="1"/>
</dbReference>
<dbReference type="Gene3D" id="2.40.30.170">
    <property type="match status" value="1"/>
</dbReference>
<dbReference type="RefSeq" id="WP_050062219.1">
    <property type="nucleotide sequence ID" value="NZ_JACHEK010000002.1"/>
</dbReference>
<dbReference type="Proteomes" id="UP000538666">
    <property type="component" value="Unassembled WGS sequence"/>
</dbReference>
<dbReference type="InterPro" id="IPR006143">
    <property type="entry name" value="RND_pump_MFP"/>
</dbReference>
<keyword evidence="5" id="KW-0812">Transmembrane</keyword>
<evidence type="ECO:0000256" key="2">
    <source>
        <dbReference type="ARBA" id="ARBA00009477"/>
    </source>
</evidence>
<comment type="similarity">
    <text evidence="2">Belongs to the membrane fusion protein (MFP) (TC 8.A.1) family.</text>
</comment>
<keyword evidence="3 4" id="KW-0175">Coiled coil</keyword>
<dbReference type="GO" id="GO:0022857">
    <property type="term" value="F:transmembrane transporter activity"/>
    <property type="evidence" value="ECO:0007669"/>
    <property type="project" value="InterPro"/>
</dbReference>
<keyword evidence="5" id="KW-0472">Membrane</keyword>
<gene>
    <name evidence="7" type="ORF">HNQ77_001268</name>
</gene>
<keyword evidence="5" id="KW-1133">Transmembrane helix</keyword>
<feature type="coiled-coil region" evidence="4">
    <location>
        <begin position="136"/>
        <end position="187"/>
    </location>
</feature>
<dbReference type="Pfam" id="PF25989">
    <property type="entry name" value="YknX_C"/>
    <property type="match status" value="1"/>
</dbReference>
<evidence type="ECO:0000313" key="8">
    <source>
        <dbReference type="Proteomes" id="UP000538666"/>
    </source>
</evidence>
<protein>
    <submittedName>
        <fullName evidence="7">HlyD family secretion protein</fullName>
    </submittedName>
</protein>
<dbReference type="EMBL" id="JACHEK010000002">
    <property type="protein sequence ID" value="MBB6143324.1"/>
    <property type="molecule type" value="Genomic_DNA"/>
</dbReference>
<evidence type="ECO:0000256" key="4">
    <source>
        <dbReference type="SAM" id="Coils"/>
    </source>
</evidence>
<comment type="caution">
    <text evidence="7">The sequence shown here is derived from an EMBL/GenBank/DDBJ whole genome shotgun (WGS) entry which is preliminary data.</text>
</comment>
<feature type="transmembrane region" description="Helical" evidence="5">
    <location>
        <begin position="12"/>
        <end position="31"/>
    </location>
</feature>
<dbReference type="NCBIfam" id="TIGR01730">
    <property type="entry name" value="RND_mfp"/>
    <property type="match status" value="1"/>
</dbReference>